<dbReference type="InterPro" id="IPR037022">
    <property type="entry name" value="Formyl_trans_C_sf"/>
</dbReference>
<dbReference type="InterPro" id="IPR036477">
    <property type="entry name" value="Formyl_transf_N_sf"/>
</dbReference>
<evidence type="ECO:0000256" key="1">
    <source>
        <dbReference type="ARBA" id="ARBA00002606"/>
    </source>
</evidence>
<name>A0ABN0D033_9FIRM</name>
<dbReference type="HAMAP" id="MF_00182">
    <property type="entry name" value="Formyl_trans"/>
    <property type="match status" value="1"/>
</dbReference>
<dbReference type="NCBIfam" id="TIGR00460">
    <property type="entry name" value="fmt"/>
    <property type="match status" value="1"/>
</dbReference>
<evidence type="ECO:0000256" key="6">
    <source>
        <dbReference type="ARBA" id="ARBA00022917"/>
    </source>
</evidence>
<feature type="binding site" evidence="8">
    <location>
        <begin position="112"/>
        <end position="115"/>
    </location>
    <ligand>
        <name>(6S)-5,6,7,8-tetrahydrofolate</name>
        <dbReference type="ChEBI" id="CHEBI:57453"/>
    </ligand>
</feature>
<protein>
    <recommendedName>
        <fullName evidence="4 8">Methionyl-tRNA formyltransferase</fullName>
        <ecNumber evidence="3 8">2.1.2.9</ecNumber>
    </recommendedName>
</protein>
<dbReference type="PANTHER" id="PTHR11138:SF5">
    <property type="entry name" value="METHIONYL-TRNA FORMYLTRANSFERASE, MITOCHONDRIAL"/>
    <property type="match status" value="1"/>
</dbReference>
<comment type="similarity">
    <text evidence="2 8">Belongs to the Fmt family.</text>
</comment>
<dbReference type="InterPro" id="IPR002376">
    <property type="entry name" value="Formyl_transf_N"/>
</dbReference>
<feature type="domain" description="Formyl transferase N-terminal" evidence="9">
    <location>
        <begin position="5"/>
        <end position="183"/>
    </location>
</feature>
<evidence type="ECO:0000256" key="4">
    <source>
        <dbReference type="ARBA" id="ARBA00016014"/>
    </source>
</evidence>
<dbReference type="CDD" id="cd08646">
    <property type="entry name" value="FMT_core_Met-tRNA-FMT_N"/>
    <property type="match status" value="1"/>
</dbReference>
<evidence type="ECO:0000256" key="7">
    <source>
        <dbReference type="ARBA" id="ARBA00048558"/>
    </source>
</evidence>
<keyword evidence="6 8" id="KW-0648">Protein biosynthesis</keyword>
<keyword evidence="12" id="KW-1185">Reference proteome</keyword>
<dbReference type="SUPFAM" id="SSF53328">
    <property type="entry name" value="Formyltransferase"/>
    <property type="match status" value="1"/>
</dbReference>
<comment type="function">
    <text evidence="1 8">Attaches a formyl group to the free amino group of methionyl-tRNA(fMet). The formyl group appears to play a dual role in the initiator identity of N-formylmethionyl-tRNA by promoting its recognition by IF2 and preventing the misappropriation of this tRNA by the elongation apparatus.</text>
</comment>
<dbReference type="Gene3D" id="3.40.50.170">
    <property type="entry name" value="Formyl transferase, N-terminal domain"/>
    <property type="match status" value="1"/>
</dbReference>
<feature type="domain" description="Formyl transferase C-terminal" evidence="10">
    <location>
        <begin position="206"/>
        <end position="303"/>
    </location>
</feature>
<dbReference type="EC" id="2.1.2.9" evidence="3 8"/>
<comment type="caution">
    <text evidence="11">The sequence shown here is derived from an EMBL/GenBank/DDBJ whole genome shotgun (WGS) entry which is preliminary data.</text>
</comment>
<dbReference type="InterPro" id="IPR005794">
    <property type="entry name" value="Fmt"/>
</dbReference>
<accession>A0ABN0D033</accession>
<dbReference type="CDD" id="cd08704">
    <property type="entry name" value="Met_tRNA_FMT_C"/>
    <property type="match status" value="1"/>
</dbReference>
<dbReference type="InterPro" id="IPR041711">
    <property type="entry name" value="Met-tRNA-FMT_N"/>
</dbReference>
<dbReference type="InterPro" id="IPR044135">
    <property type="entry name" value="Met-tRNA-FMT_C"/>
</dbReference>
<gene>
    <name evidence="8 11" type="primary">fmt</name>
    <name evidence="11" type="ORF">HMPREF1039_1019</name>
</gene>
<evidence type="ECO:0000313" key="11">
    <source>
        <dbReference type="EMBL" id="EGL39798.1"/>
    </source>
</evidence>
<evidence type="ECO:0000256" key="8">
    <source>
        <dbReference type="HAMAP-Rule" id="MF_00182"/>
    </source>
</evidence>
<evidence type="ECO:0000256" key="3">
    <source>
        <dbReference type="ARBA" id="ARBA00012261"/>
    </source>
</evidence>
<dbReference type="InterPro" id="IPR011034">
    <property type="entry name" value="Formyl_transferase-like_C_sf"/>
</dbReference>
<dbReference type="InterPro" id="IPR005793">
    <property type="entry name" value="Formyl_trans_C"/>
</dbReference>
<evidence type="ECO:0000259" key="9">
    <source>
        <dbReference type="Pfam" id="PF00551"/>
    </source>
</evidence>
<evidence type="ECO:0000313" key="12">
    <source>
        <dbReference type="Proteomes" id="UP000004018"/>
    </source>
</evidence>
<dbReference type="RefSeq" id="WP_007391403.1">
    <property type="nucleotide sequence ID" value="NZ_AFIJ01000033.1"/>
</dbReference>
<comment type="catalytic activity">
    <reaction evidence="7 8">
        <text>L-methionyl-tRNA(fMet) + (6R)-10-formyltetrahydrofolate = N-formyl-L-methionyl-tRNA(fMet) + (6S)-5,6,7,8-tetrahydrofolate + H(+)</text>
        <dbReference type="Rhea" id="RHEA:24380"/>
        <dbReference type="Rhea" id="RHEA-COMP:9952"/>
        <dbReference type="Rhea" id="RHEA-COMP:9953"/>
        <dbReference type="ChEBI" id="CHEBI:15378"/>
        <dbReference type="ChEBI" id="CHEBI:57453"/>
        <dbReference type="ChEBI" id="CHEBI:78530"/>
        <dbReference type="ChEBI" id="CHEBI:78844"/>
        <dbReference type="ChEBI" id="CHEBI:195366"/>
        <dbReference type="EC" id="2.1.2.9"/>
    </reaction>
</comment>
<dbReference type="SUPFAM" id="SSF50486">
    <property type="entry name" value="FMT C-terminal domain-like"/>
    <property type="match status" value="1"/>
</dbReference>
<dbReference type="Proteomes" id="UP000004018">
    <property type="component" value="Unassembled WGS sequence"/>
</dbReference>
<proteinExistence type="inferred from homology"/>
<dbReference type="Pfam" id="PF02911">
    <property type="entry name" value="Formyl_trans_C"/>
    <property type="match status" value="1"/>
</dbReference>
<keyword evidence="5 8" id="KW-0808">Transferase</keyword>
<dbReference type="PANTHER" id="PTHR11138">
    <property type="entry name" value="METHIONYL-TRNA FORMYLTRANSFERASE"/>
    <property type="match status" value="1"/>
</dbReference>
<sequence length="312" mass="34082">MRPWRIVFMGTPDFSVPSLKALKEAGHEIAAVFTQPDKERGRGKKVTAGPVKKTAEMYDIPVFQPTNLRTAEVEAQLRQLAPDVIIVIAYGKILPPSIVHLPMYGCLNVHASLLPKYRGAAPIQYAIKEGDTKSGVTIMRLDEGLDTGKILKQAELSLDAEETTGSLFTKLATLGARTLTTVLADLPAYEAGAVAQEEAHATYTAKITKDMAALDWRQEAIVLERWIRTLDPSPGAYTQYAGKRLKIWSAQVVPHTSSCPPGTVIAVDKAHFTVQTGNGALRVLEVQPESRKRMKTGQFLQGTPLRVGEVLK</sequence>
<dbReference type="EMBL" id="AFIJ01000033">
    <property type="protein sequence ID" value="EGL39798.1"/>
    <property type="molecule type" value="Genomic_DNA"/>
</dbReference>
<dbReference type="Pfam" id="PF00551">
    <property type="entry name" value="Formyl_trans_N"/>
    <property type="match status" value="1"/>
</dbReference>
<dbReference type="GO" id="GO:0004479">
    <property type="term" value="F:methionyl-tRNA formyltransferase activity"/>
    <property type="evidence" value="ECO:0007669"/>
    <property type="project" value="UniProtKB-EC"/>
</dbReference>
<evidence type="ECO:0000259" key="10">
    <source>
        <dbReference type="Pfam" id="PF02911"/>
    </source>
</evidence>
<dbReference type="Gene3D" id="3.10.25.10">
    <property type="entry name" value="Formyl transferase, C-terminal domain"/>
    <property type="match status" value="1"/>
</dbReference>
<organism evidence="11 12">
    <name type="scientific">Megasphaera lornae</name>
    <dbReference type="NCBI Taxonomy" id="1000568"/>
    <lineage>
        <taxon>Bacteria</taxon>
        <taxon>Bacillati</taxon>
        <taxon>Bacillota</taxon>
        <taxon>Negativicutes</taxon>
        <taxon>Veillonellales</taxon>
        <taxon>Veillonellaceae</taxon>
        <taxon>Megasphaera</taxon>
    </lineage>
</organism>
<evidence type="ECO:0000256" key="5">
    <source>
        <dbReference type="ARBA" id="ARBA00022679"/>
    </source>
</evidence>
<reference evidence="11 12" key="1">
    <citation type="submission" date="2011-04" db="EMBL/GenBank/DDBJ databases">
        <authorList>
            <person name="Harkins D.M."/>
            <person name="Madupu R."/>
            <person name="Durkin A.S."/>
            <person name="Torralba M."/>
            <person name="Methe B."/>
            <person name="Sutton G.G."/>
            <person name="Nelson K.E."/>
        </authorList>
    </citation>
    <scope>NUCLEOTIDE SEQUENCE [LARGE SCALE GENOMIC DNA]</scope>
    <source>
        <strain evidence="11 12">UPII 199-6</strain>
    </source>
</reference>
<evidence type="ECO:0000256" key="2">
    <source>
        <dbReference type="ARBA" id="ARBA00010699"/>
    </source>
</evidence>